<evidence type="ECO:0000256" key="1">
    <source>
        <dbReference type="SAM" id="MobiDB-lite"/>
    </source>
</evidence>
<evidence type="ECO:0000313" key="2">
    <source>
        <dbReference type="EMBL" id="CAH2103519.1"/>
    </source>
</evidence>
<dbReference type="Proteomes" id="UP001153954">
    <property type="component" value="Unassembled WGS sequence"/>
</dbReference>
<reference evidence="2" key="1">
    <citation type="submission" date="2022-03" db="EMBL/GenBank/DDBJ databases">
        <authorList>
            <person name="Tunstrom K."/>
        </authorList>
    </citation>
    <scope>NUCLEOTIDE SEQUENCE</scope>
</reference>
<keyword evidence="3" id="KW-1185">Reference proteome</keyword>
<name>A0AAU9UV07_EUPED</name>
<accession>A0AAU9UV07</accession>
<gene>
    <name evidence="2" type="ORF">EEDITHA_LOCUS18019</name>
</gene>
<dbReference type="EMBL" id="CAKOGL010000026">
    <property type="protein sequence ID" value="CAH2103519.1"/>
    <property type="molecule type" value="Genomic_DNA"/>
</dbReference>
<feature type="region of interest" description="Disordered" evidence="1">
    <location>
        <begin position="1"/>
        <end position="21"/>
    </location>
</feature>
<evidence type="ECO:0000313" key="3">
    <source>
        <dbReference type="Proteomes" id="UP001153954"/>
    </source>
</evidence>
<sequence>MGVKVNKPLAPGQSDGGHAGKRNGPQFGGYLGVQWWVEQGSAVGCLAMGAGGFARPLAAGARSAWVASAPAVRSPAGVELLNAGNLLLCEGDLVASRLILEIEPVLVLLCLTQRRPLERLFRGVARPIAGESWLYAKAKKSCRRKAWSSTTAPTLLMGLGGYSGLPD</sequence>
<proteinExistence type="predicted"/>
<dbReference type="AlphaFoldDB" id="A0AAU9UV07"/>
<organism evidence="2 3">
    <name type="scientific">Euphydryas editha</name>
    <name type="common">Edith's checkerspot</name>
    <dbReference type="NCBI Taxonomy" id="104508"/>
    <lineage>
        <taxon>Eukaryota</taxon>
        <taxon>Metazoa</taxon>
        <taxon>Ecdysozoa</taxon>
        <taxon>Arthropoda</taxon>
        <taxon>Hexapoda</taxon>
        <taxon>Insecta</taxon>
        <taxon>Pterygota</taxon>
        <taxon>Neoptera</taxon>
        <taxon>Endopterygota</taxon>
        <taxon>Lepidoptera</taxon>
        <taxon>Glossata</taxon>
        <taxon>Ditrysia</taxon>
        <taxon>Papilionoidea</taxon>
        <taxon>Nymphalidae</taxon>
        <taxon>Nymphalinae</taxon>
        <taxon>Euphydryas</taxon>
    </lineage>
</organism>
<comment type="caution">
    <text evidence="2">The sequence shown here is derived from an EMBL/GenBank/DDBJ whole genome shotgun (WGS) entry which is preliminary data.</text>
</comment>
<protein>
    <submittedName>
        <fullName evidence="2">Uncharacterized protein</fullName>
    </submittedName>
</protein>